<protein>
    <submittedName>
        <fullName evidence="1">Uncharacterized protein</fullName>
    </submittedName>
</protein>
<dbReference type="Gramene" id="mRNA:HanXRQr2_Chr09g0409901">
    <property type="protein sequence ID" value="CDS:HanXRQr2_Chr09g0409901.1"/>
    <property type="gene ID" value="HanXRQr2_Chr09g0409901"/>
</dbReference>
<keyword evidence="2" id="KW-1185">Reference proteome</keyword>
<name>A0A9K3NAB7_HELAN</name>
<organism evidence="1 2">
    <name type="scientific">Helianthus annuus</name>
    <name type="common">Common sunflower</name>
    <dbReference type="NCBI Taxonomy" id="4232"/>
    <lineage>
        <taxon>Eukaryota</taxon>
        <taxon>Viridiplantae</taxon>
        <taxon>Streptophyta</taxon>
        <taxon>Embryophyta</taxon>
        <taxon>Tracheophyta</taxon>
        <taxon>Spermatophyta</taxon>
        <taxon>Magnoliopsida</taxon>
        <taxon>eudicotyledons</taxon>
        <taxon>Gunneridae</taxon>
        <taxon>Pentapetalae</taxon>
        <taxon>asterids</taxon>
        <taxon>campanulids</taxon>
        <taxon>Asterales</taxon>
        <taxon>Asteraceae</taxon>
        <taxon>Asteroideae</taxon>
        <taxon>Heliantheae alliance</taxon>
        <taxon>Heliantheae</taxon>
        <taxon>Helianthus</taxon>
    </lineage>
</organism>
<evidence type="ECO:0000313" key="1">
    <source>
        <dbReference type="EMBL" id="KAF5792784.1"/>
    </source>
</evidence>
<reference evidence="1" key="1">
    <citation type="journal article" date="2017" name="Nature">
        <title>The sunflower genome provides insights into oil metabolism, flowering and Asterid evolution.</title>
        <authorList>
            <person name="Badouin H."/>
            <person name="Gouzy J."/>
            <person name="Grassa C.J."/>
            <person name="Murat F."/>
            <person name="Staton S.E."/>
            <person name="Cottret L."/>
            <person name="Lelandais-Briere C."/>
            <person name="Owens G.L."/>
            <person name="Carrere S."/>
            <person name="Mayjonade B."/>
            <person name="Legrand L."/>
            <person name="Gill N."/>
            <person name="Kane N.C."/>
            <person name="Bowers J.E."/>
            <person name="Hubner S."/>
            <person name="Bellec A."/>
            <person name="Berard A."/>
            <person name="Berges H."/>
            <person name="Blanchet N."/>
            <person name="Boniface M.C."/>
            <person name="Brunel D."/>
            <person name="Catrice O."/>
            <person name="Chaidir N."/>
            <person name="Claudel C."/>
            <person name="Donnadieu C."/>
            <person name="Faraut T."/>
            <person name="Fievet G."/>
            <person name="Helmstetter N."/>
            <person name="King M."/>
            <person name="Knapp S.J."/>
            <person name="Lai Z."/>
            <person name="Le Paslier M.C."/>
            <person name="Lippi Y."/>
            <person name="Lorenzon L."/>
            <person name="Mandel J.R."/>
            <person name="Marage G."/>
            <person name="Marchand G."/>
            <person name="Marquand E."/>
            <person name="Bret-Mestries E."/>
            <person name="Morien E."/>
            <person name="Nambeesan S."/>
            <person name="Nguyen T."/>
            <person name="Pegot-Espagnet P."/>
            <person name="Pouilly N."/>
            <person name="Raftis F."/>
            <person name="Sallet E."/>
            <person name="Schiex T."/>
            <person name="Thomas J."/>
            <person name="Vandecasteele C."/>
            <person name="Vares D."/>
            <person name="Vear F."/>
            <person name="Vautrin S."/>
            <person name="Crespi M."/>
            <person name="Mangin B."/>
            <person name="Burke J.M."/>
            <person name="Salse J."/>
            <person name="Munos S."/>
            <person name="Vincourt P."/>
            <person name="Rieseberg L.H."/>
            <person name="Langlade N.B."/>
        </authorList>
    </citation>
    <scope>NUCLEOTIDE SEQUENCE</scope>
    <source>
        <tissue evidence="1">Leaves</tissue>
    </source>
</reference>
<dbReference type="Proteomes" id="UP000215914">
    <property type="component" value="Unassembled WGS sequence"/>
</dbReference>
<sequence>MGLNMTMKCPNTGVIRYKPQSGPPVWMNWHCVLHNWVHQVIPLRVLRNIKLSSSIPDNPKIMPM</sequence>
<reference evidence="1" key="2">
    <citation type="submission" date="2020-06" db="EMBL/GenBank/DDBJ databases">
        <title>Helianthus annuus Genome sequencing and assembly Release 2.</title>
        <authorList>
            <person name="Gouzy J."/>
            <person name="Langlade N."/>
            <person name="Munos S."/>
        </authorList>
    </citation>
    <scope>NUCLEOTIDE SEQUENCE</scope>
    <source>
        <tissue evidence="1">Leaves</tissue>
    </source>
</reference>
<dbReference type="EMBL" id="MNCJ02000324">
    <property type="protein sequence ID" value="KAF5792784.1"/>
    <property type="molecule type" value="Genomic_DNA"/>
</dbReference>
<gene>
    <name evidence="1" type="ORF">HanXRQr2_Chr09g0409901</name>
</gene>
<comment type="caution">
    <text evidence="1">The sequence shown here is derived from an EMBL/GenBank/DDBJ whole genome shotgun (WGS) entry which is preliminary data.</text>
</comment>
<dbReference type="AlphaFoldDB" id="A0A9K3NAB7"/>
<proteinExistence type="predicted"/>
<accession>A0A9K3NAB7</accession>
<evidence type="ECO:0000313" key="2">
    <source>
        <dbReference type="Proteomes" id="UP000215914"/>
    </source>
</evidence>